<proteinExistence type="inferred from homology"/>
<comment type="cofactor">
    <cofactor evidence="10">
        <name>Mg(2+)</name>
        <dbReference type="ChEBI" id="CHEBI:18420"/>
    </cofactor>
    <text evidence="10">Binds 2 divalent ions per subunit.</text>
</comment>
<feature type="binding site" evidence="10">
    <location>
        <position position="262"/>
    </location>
    <ligand>
        <name>ATP</name>
        <dbReference type="ChEBI" id="CHEBI:30616"/>
        <note>ligand shared between two neighboring subunits</note>
    </ligand>
</feature>
<keyword evidence="10" id="KW-0963">Cytoplasm</keyword>
<accession>A0A2N3UBN6</accession>
<feature type="binding site" description="in other chain" evidence="10">
    <location>
        <begin position="164"/>
        <end position="166"/>
    </location>
    <ligand>
        <name>ATP</name>
        <dbReference type="ChEBI" id="CHEBI:30616"/>
        <note>ligand shared between two neighboring subunits</note>
    </ligand>
</feature>
<keyword evidence="8 10" id="KW-0460">Magnesium</keyword>
<dbReference type="Pfam" id="PF02773">
    <property type="entry name" value="S-AdoMet_synt_C"/>
    <property type="match status" value="1"/>
</dbReference>
<keyword evidence="3 10" id="KW-0554">One-carbon metabolism</keyword>
<evidence type="ECO:0000256" key="1">
    <source>
        <dbReference type="ARBA" id="ARBA00005224"/>
    </source>
</evidence>
<evidence type="ECO:0000313" key="16">
    <source>
        <dbReference type="EMBL" id="PKV66800.1"/>
    </source>
</evidence>
<dbReference type="GO" id="GO:0000287">
    <property type="term" value="F:magnesium ion binding"/>
    <property type="evidence" value="ECO:0007669"/>
    <property type="project" value="UniProtKB-UniRule"/>
</dbReference>
<dbReference type="GO" id="GO:0004478">
    <property type="term" value="F:methionine adenosyltransferase activity"/>
    <property type="evidence" value="ECO:0007669"/>
    <property type="project" value="UniProtKB-UniRule"/>
</dbReference>
<comment type="caution">
    <text evidence="16">The sequence shown here is derived from an EMBL/GenBank/DDBJ whole genome shotgun (WGS) entry which is preliminary data.</text>
</comment>
<feature type="region of interest" description="Flexible loop" evidence="10">
    <location>
        <begin position="98"/>
        <end position="108"/>
    </location>
</feature>
<evidence type="ECO:0000259" key="15">
    <source>
        <dbReference type="Pfam" id="PF02773"/>
    </source>
</evidence>
<evidence type="ECO:0000256" key="4">
    <source>
        <dbReference type="ARBA" id="ARBA00022679"/>
    </source>
</evidence>
<feature type="binding site" evidence="10">
    <location>
        <position position="289"/>
    </location>
    <ligand>
        <name>ATP</name>
        <dbReference type="ChEBI" id="CHEBI:30616"/>
        <note>ligand shared between two neighboring subunits</note>
    </ligand>
</feature>
<dbReference type="GO" id="GO:0006730">
    <property type="term" value="P:one-carbon metabolic process"/>
    <property type="evidence" value="ECO:0007669"/>
    <property type="project" value="UniProtKB-KW"/>
</dbReference>
<dbReference type="InterPro" id="IPR022628">
    <property type="entry name" value="S-AdoMet_synt_N"/>
</dbReference>
<feature type="domain" description="S-adenosylmethionine synthetase C-terminal" evidence="15">
    <location>
        <begin position="256"/>
        <end position="395"/>
    </location>
</feature>
<dbReference type="UniPathway" id="UPA00315">
    <property type="reaction ID" value="UER00080"/>
</dbReference>
<feature type="domain" description="S-adenosylmethionine synthetase N-terminal" evidence="13">
    <location>
        <begin position="3"/>
        <end position="100"/>
    </location>
</feature>
<feature type="binding site" description="in other chain" evidence="10">
    <location>
        <position position="293"/>
    </location>
    <ligand>
        <name>L-methionine</name>
        <dbReference type="ChEBI" id="CHEBI:57844"/>
        <note>ligand shared between two neighboring subunits</note>
    </ligand>
</feature>
<dbReference type="AlphaFoldDB" id="A0A2N3UBN6"/>
<feature type="binding site" description="in other chain" evidence="10">
    <location>
        <position position="55"/>
    </location>
    <ligand>
        <name>L-methionine</name>
        <dbReference type="ChEBI" id="CHEBI:57844"/>
        <note>ligand shared between two neighboring subunits</note>
    </ligand>
</feature>
<evidence type="ECO:0000256" key="7">
    <source>
        <dbReference type="ARBA" id="ARBA00022840"/>
    </source>
</evidence>
<evidence type="ECO:0000313" key="17">
    <source>
        <dbReference type="Proteomes" id="UP000233782"/>
    </source>
</evidence>
<evidence type="ECO:0000256" key="11">
    <source>
        <dbReference type="RuleBase" id="RU000542"/>
    </source>
</evidence>
<dbReference type="EC" id="2.5.1.6" evidence="10"/>
<evidence type="ECO:0000256" key="6">
    <source>
        <dbReference type="ARBA" id="ARBA00022741"/>
    </source>
</evidence>
<dbReference type="InterPro" id="IPR022629">
    <property type="entry name" value="S-AdoMet_synt_central"/>
</dbReference>
<comment type="function">
    <text evidence="10">Catalyzes the formation of S-adenosylmethionine (AdoMet) from methionine and ATP. The overall synthetic reaction is composed of two sequential steps, AdoMet formation and the subsequent tripolyphosphate hydrolysis which occurs prior to release of AdoMet from the enzyme.</text>
</comment>
<dbReference type="EMBL" id="PJMU01000002">
    <property type="protein sequence ID" value="PKV66800.1"/>
    <property type="molecule type" value="Genomic_DNA"/>
</dbReference>
<comment type="catalytic activity">
    <reaction evidence="10">
        <text>L-methionine + ATP + H2O = S-adenosyl-L-methionine + phosphate + diphosphate</text>
        <dbReference type="Rhea" id="RHEA:21080"/>
        <dbReference type="ChEBI" id="CHEBI:15377"/>
        <dbReference type="ChEBI" id="CHEBI:30616"/>
        <dbReference type="ChEBI" id="CHEBI:33019"/>
        <dbReference type="ChEBI" id="CHEBI:43474"/>
        <dbReference type="ChEBI" id="CHEBI:57844"/>
        <dbReference type="ChEBI" id="CHEBI:59789"/>
        <dbReference type="EC" id="2.5.1.6"/>
    </reaction>
</comment>
<keyword evidence="4 10" id="KW-0808">Transferase</keyword>
<keyword evidence="6 10" id="KW-0547">Nucleotide-binding</keyword>
<evidence type="ECO:0000256" key="9">
    <source>
        <dbReference type="ARBA" id="ARBA00022958"/>
    </source>
</evidence>
<dbReference type="Proteomes" id="UP000233782">
    <property type="component" value="Unassembled WGS sequence"/>
</dbReference>
<comment type="cofactor">
    <cofactor evidence="10">
        <name>K(+)</name>
        <dbReference type="ChEBI" id="CHEBI:29103"/>
    </cofactor>
    <text evidence="10">Binds 1 potassium ion per subunit.</text>
</comment>
<evidence type="ECO:0000256" key="2">
    <source>
        <dbReference type="ARBA" id="ARBA00009685"/>
    </source>
</evidence>
<dbReference type="NCBIfam" id="TIGR01034">
    <property type="entry name" value="metK"/>
    <property type="match status" value="1"/>
</dbReference>
<dbReference type="PANTHER" id="PTHR11964">
    <property type="entry name" value="S-ADENOSYLMETHIONINE SYNTHETASE"/>
    <property type="match status" value="1"/>
</dbReference>
<reference evidence="16 17" key="1">
    <citation type="submission" date="2017-12" db="EMBL/GenBank/DDBJ databases">
        <title>Genomic Encyclopedia of Type Strains, Phase III (KMG-III): the genomes of soil and plant-associated and newly described type strains.</title>
        <authorList>
            <person name="Whitman W."/>
        </authorList>
    </citation>
    <scope>NUCLEOTIDE SEQUENCE [LARGE SCALE GENOMIC DNA]</scope>
    <source>
        <strain evidence="16 17">LP43</strain>
    </source>
</reference>
<dbReference type="HAMAP" id="MF_00086">
    <property type="entry name" value="S_AdoMet_synth1"/>
    <property type="match status" value="1"/>
</dbReference>
<feature type="binding site" description="in other chain" evidence="10">
    <location>
        <position position="98"/>
    </location>
    <ligand>
        <name>L-methionine</name>
        <dbReference type="ChEBI" id="CHEBI:57844"/>
        <note>ligand shared between two neighboring subunits</note>
    </ligand>
</feature>
<dbReference type="Pfam" id="PF00438">
    <property type="entry name" value="S-AdoMet_synt_N"/>
    <property type="match status" value="1"/>
</dbReference>
<keyword evidence="17" id="KW-1185">Reference proteome</keyword>
<evidence type="ECO:0000256" key="8">
    <source>
        <dbReference type="ARBA" id="ARBA00022842"/>
    </source>
</evidence>
<name>A0A2N3UBN6_9BACT</name>
<dbReference type="OrthoDB" id="9801686at2"/>
<keyword evidence="5 10" id="KW-0479">Metal-binding</keyword>
<feature type="binding site" description="in other chain" evidence="10">
    <location>
        <begin position="268"/>
        <end position="269"/>
    </location>
    <ligand>
        <name>ATP</name>
        <dbReference type="ChEBI" id="CHEBI:30616"/>
        <note>ligand shared between two neighboring subunits</note>
    </ligand>
</feature>
<dbReference type="GO" id="GO:0005737">
    <property type="term" value="C:cytoplasm"/>
    <property type="evidence" value="ECO:0007669"/>
    <property type="project" value="UniProtKB-SubCell"/>
</dbReference>
<organism evidence="16 17">
    <name type="scientific">Pontibacter ramchanderi</name>
    <dbReference type="NCBI Taxonomy" id="1179743"/>
    <lineage>
        <taxon>Bacteria</taxon>
        <taxon>Pseudomonadati</taxon>
        <taxon>Bacteroidota</taxon>
        <taxon>Cytophagia</taxon>
        <taxon>Cytophagales</taxon>
        <taxon>Hymenobacteraceae</taxon>
        <taxon>Pontibacter</taxon>
    </lineage>
</organism>
<feature type="domain" description="S-adenosylmethionine synthetase central" evidence="14">
    <location>
        <begin position="113"/>
        <end position="254"/>
    </location>
</feature>
<dbReference type="RefSeq" id="WP_101444129.1">
    <property type="nucleotide sequence ID" value="NZ_PJMU01000002.1"/>
</dbReference>
<evidence type="ECO:0000256" key="5">
    <source>
        <dbReference type="ARBA" id="ARBA00022723"/>
    </source>
</evidence>
<comment type="subunit">
    <text evidence="10">Homotetramer; dimer of dimers.</text>
</comment>
<comment type="similarity">
    <text evidence="2 10 12">Belongs to the AdoMet synthase family.</text>
</comment>
<dbReference type="InterPro" id="IPR022630">
    <property type="entry name" value="S-AdoMet_synt_C"/>
</dbReference>
<dbReference type="InterPro" id="IPR022636">
    <property type="entry name" value="S-AdoMet_synthetase_sfam"/>
</dbReference>
<feature type="binding site" evidence="10">
    <location>
        <position position="42"/>
    </location>
    <ligand>
        <name>K(+)</name>
        <dbReference type="ChEBI" id="CHEBI:29103"/>
    </ligand>
</feature>
<dbReference type="PIRSF" id="PIRSF000497">
    <property type="entry name" value="MAT"/>
    <property type="match status" value="1"/>
</dbReference>
<gene>
    <name evidence="10" type="primary">metK</name>
    <name evidence="16" type="ORF">BD749_1934</name>
</gene>
<feature type="binding site" evidence="10">
    <location>
        <position position="16"/>
    </location>
    <ligand>
        <name>Mg(2+)</name>
        <dbReference type="ChEBI" id="CHEBI:18420"/>
    </ligand>
</feature>
<evidence type="ECO:0000256" key="12">
    <source>
        <dbReference type="RuleBase" id="RU004462"/>
    </source>
</evidence>
<sequence>MPYLFTSESVSEGHPDKVADQISDALLDAFLKQDPQSKVACETLVTTGLVVLSGEVKTEAYVDVQKIARDVIKRIGYTKSEYMFDADACGVISAIHEQSPDINQGVERTNPEDQGAGDQGMMFGYATNETDNYMPLALSISHLLLEELSAIRKEGKEMTYLRPDAKSQVTIRYSDNHVPEKIDTIVISTQHDEFVLPENDSNEAKLAAEKQMVQKIREDVDSILIPRVLNLLPERIQKLFNNEITYHINPTGKFVIGGPHGDTGLTGRKIIVDTYGGKGAHGGGAFSGKDSSKVDRSAAYAARHIAKNLVAAGVADQALVQVAYAIGVAKPVGLYVTTYGSTKVKDANGNVMSDGEIAEKVNKLFDMRPYAIVHRFGLQNPIFSETAAYGHMGRTPGKKTVEVSVNGVKEVKEFETFTWEKLDYVDKIKAEFGL</sequence>
<feature type="binding site" evidence="10">
    <location>
        <position position="285"/>
    </location>
    <ligand>
        <name>ATP</name>
        <dbReference type="ChEBI" id="CHEBI:30616"/>
        <note>ligand shared between two neighboring subunits</note>
    </ligand>
</feature>
<dbReference type="CDD" id="cd18079">
    <property type="entry name" value="S-AdoMet_synt"/>
    <property type="match status" value="1"/>
</dbReference>
<evidence type="ECO:0000259" key="13">
    <source>
        <dbReference type="Pfam" id="PF00438"/>
    </source>
</evidence>
<dbReference type="InterPro" id="IPR002133">
    <property type="entry name" value="S-AdoMet_synthetase"/>
</dbReference>
<evidence type="ECO:0000256" key="3">
    <source>
        <dbReference type="ARBA" id="ARBA00022563"/>
    </source>
</evidence>
<dbReference type="SUPFAM" id="SSF55973">
    <property type="entry name" value="S-adenosylmethionine synthetase"/>
    <property type="match status" value="3"/>
</dbReference>
<dbReference type="PROSITE" id="PS00377">
    <property type="entry name" value="ADOMET_SYNTHASE_2"/>
    <property type="match status" value="1"/>
</dbReference>
<keyword evidence="7 10" id="KW-0067">ATP-binding</keyword>
<dbReference type="GO" id="GO:0005524">
    <property type="term" value="F:ATP binding"/>
    <property type="evidence" value="ECO:0007669"/>
    <property type="project" value="UniProtKB-UniRule"/>
</dbReference>
<feature type="binding site" evidence="10">
    <location>
        <position position="262"/>
    </location>
    <ligand>
        <name>L-methionine</name>
        <dbReference type="ChEBI" id="CHEBI:57844"/>
        <note>ligand shared between two neighboring subunits</note>
    </ligand>
</feature>
<dbReference type="Gene3D" id="3.30.300.10">
    <property type="match status" value="3"/>
</dbReference>
<evidence type="ECO:0000256" key="10">
    <source>
        <dbReference type="HAMAP-Rule" id="MF_00086"/>
    </source>
</evidence>
<dbReference type="Pfam" id="PF02772">
    <property type="entry name" value="S-AdoMet_synt_M"/>
    <property type="match status" value="1"/>
</dbReference>
<feature type="binding site" description="in other chain" evidence="10">
    <location>
        <position position="14"/>
    </location>
    <ligand>
        <name>ATP</name>
        <dbReference type="ChEBI" id="CHEBI:30616"/>
        <note>ligand shared between two neighboring subunits</note>
    </ligand>
</feature>
<dbReference type="PROSITE" id="PS00376">
    <property type="entry name" value="ADOMET_SYNTHASE_1"/>
    <property type="match status" value="1"/>
</dbReference>
<feature type="binding site" description="in other chain" evidence="10">
    <location>
        <begin position="253"/>
        <end position="254"/>
    </location>
    <ligand>
        <name>ATP</name>
        <dbReference type="ChEBI" id="CHEBI:30616"/>
        <note>ligand shared between two neighboring subunits</note>
    </ligand>
</feature>
<dbReference type="GO" id="GO:0006556">
    <property type="term" value="P:S-adenosylmethionine biosynthetic process"/>
    <property type="evidence" value="ECO:0007669"/>
    <property type="project" value="UniProtKB-UniRule"/>
</dbReference>
<protein>
    <recommendedName>
        <fullName evidence="10">S-adenosylmethionine synthase</fullName>
        <shortName evidence="10">AdoMet synthase</shortName>
        <ecNumber evidence="10">2.5.1.6</ecNumber>
    </recommendedName>
    <alternativeName>
        <fullName evidence="10">MAT</fullName>
    </alternativeName>
    <alternativeName>
        <fullName evidence="10">Methionine adenosyltransferase</fullName>
    </alternativeName>
</protein>
<comment type="subcellular location">
    <subcellularLocation>
        <location evidence="10 11">Cytoplasm</location>
    </subcellularLocation>
</comment>
<evidence type="ECO:0000259" key="14">
    <source>
        <dbReference type="Pfam" id="PF02772"/>
    </source>
</evidence>
<dbReference type="InterPro" id="IPR022631">
    <property type="entry name" value="ADOMET_SYNTHASE_CS"/>
</dbReference>
<keyword evidence="9 10" id="KW-0630">Potassium</keyword>
<comment type="pathway">
    <text evidence="1 10">Amino-acid biosynthesis; S-adenosyl-L-methionine biosynthesis; S-adenosyl-L-methionine from L-methionine: step 1/1.</text>
</comment>